<dbReference type="RefSeq" id="WP_131309714.1">
    <property type="nucleotide sequence ID" value="NZ_SJFN01000015.1"/>
</dbReference>
<dbReference type="GO" id="GO:0016740">
    <property type="term" value="F:transferase activity"/>
    <property type="evidence" value="ECO:0007669"/>
    <property type="project" value="UniProtKB-KW"/>
</dbReference>
<dbReference type="InterPro" id="IPR036890">
    <property type="entry name" value="HATPase_C_sf"/>
</dbReference>
<dbReference type="Gene3D" id="1.10.287.130">
    <property type="match status" value="1"/>
</dbReference>
<organism evidence="2 3">
    <name type="scientific">Siculibacillus lacustris</name>
    <dbReference type="NCBI Taxonomy" id="1549641"/>
    <lineage>
        <taxon>Bacteria</taxon>
        <taxon>Pseudomonadati</taxon>
        <taxon>Pseudomonadota</taxon>
        <taxon>Alphaproteobacteria</taxon>
        <taxon>Hyphomicrobiales</taxon>
        <taxon>Ancalomicrobiaceae</taxon>
        <taxon>Siculibacillus</taxon>
    </lineage>
</organism>
<sequence>MADTSDIAALDLAALIASRVCHDIISPVGAINNGLEVLAEESNEEMREFAMDLIRKSARQASAKLQFARLAFGAAGSAGASIDLGDAETVAKGFMAGEKASLEWSAVRVLMPKNLVKLLLNLILVAGHAIPRGGVIRVVVTGAAESPTFTVTCTGSNARIPANAEAFLNGESADQSPDAHMIQPIYAGLLARAAGMTMAIDKDGDTVVFTATPKIAAVDAATTPAA</sequence>
<gene>
    <name evidence="2" type="ORF">EYW49_11475</name>
</gene>
<dbReference type="Pfam" id="PF10090">
    <property type="entry name" value="HPTransfase"/>
    <property type="match status" value="1"/>
</dbReference>
<evidence type="ECO:0000259" key="1">
    <source>
        <dbReference type="Pfam" id="PF10090"/>
    </source>
</evidence>
<dbReference type="NCBIfam" id="NF046018">
    <property type="entry name" value="HisPtaseChptBrucRhz"/>
    <property type="match status" value="1"/>
</dbReference>
<dbReference type="InterPro" id="IPR018762">
    <property type="entry name" value="ChpT_C"/>
</dbReference>
<dbReference type="OrthoDB" id="9803702at2"/>
<dbReference type="Proteomes" id="UP000292781">
    <property type="component" value="Unassembled WGS sequence"/>
</dbReference>
<feature type="domain" description="Histidine phosphotransferase ChpT C-terminal" evidence="1">
    <location>
        <begin position="85"/>
        <end position="205"/>
    </location>
</feature>
<accession>A0A4Q9VP56</accession>
<dbReference type="Gene3D" id="3.30.565.10">
    <property type="entry name" value="Histidine kinase-like ATPase, C-terminal domain"/>
    <property type="match status" value="1"/>
</dbReference>
<keyword evidence="3" id="KW-1185">Reference proteome</keyword>
<evidence type="ECO:0000313" key="2">
    <source>
        <dbReference type="EMBL" id="TBW37376.1"/>
    </source>
</evidence>
<keyword evidence="2" id="KW-0808">Transferase</keyword>
<dbReference type="EMBL" id="SJFN01000015">
    <property type="protein sequence ID" value="TBW37376.1"/>
    <property type="molecule type" value="Genomic_DNA"/>
</dbReference>
<comment type="caution">
    <text evidence="2">The sequence shown here is derived from an EMBL/GenBank/DDBJ whole genome shotgun (WGS) entry which is preliminary data.</text>
</comment>
<name>A0A4Q9VP56_9HYPH</name>
<evidence type="ECO:0000313" key="3">
    <source>
        <dbReference type="Proteomes" id="UP000292781"/>
    </source>
</evidence>
<reference evidence="2 3" key="1">
    <citation type="submission" date="2019-02" db="EMBL/GenBank/DDBJ databases">
        <title>Siculibacillus lacustris gen. nov., sp. nov., a new rosette-forming bacterium isolated from a freshwater crater lake (Lake St. Ana, Romania).</title>
        <authorList>
            <person name="Felfoldi T."/>
            <person name="Marton Z."/>
            <person name="Szabo A."/>
            <person name="Mentes A."/>
            <person name="Boka K."/>
            <person name="Marialigeti K."/>
            <person name="Mathe I."/>
            <person name="Koncz M."/>
            <person name="Schumann P."/>
            <person name="Toth E."/>
        </authorList>
    </citation>
    <scope>NUCLEOTIDE SEQUENCE [LARGE SCALE GENOMIC DNA]</scope>
    <source>
        <strain evidence="2 3">SA-279</strain>
    </source>
</reference>
<dbReference type="AlphaFoldDB" id="A0A4Q9VP56"/>
<protein>
    <submittedName>
        <fullName evidence="2">Histidine phosphotransferase</fullName>
    </submittedName>
</protein>
<proteinExistence type="predicted"/>